<evidence type="ECO:0000256" key="3">
    <source>
        <dbReference type="ARBA" id="ARBA00022643"/>
    </source>
</evidence>
<evidence type="ECO:0000313" key="7">
    <source>
        <dbReference type="Proteomes" id="UP000001693"/>
    </source>
</evidence>
<protein>
    <submittedName>
        <fullName evidence="6">Flavin reductase domain protein FMN-binding</fullName>
    </submittedName>
</protein>
<dbReference type="SMART" id="SM00903">
    <property type="entry name" value="Flavin_Reduct"/>
    <property type="match status" value="1"/>
</dbReference>
<dbReference type="Pfam" id="PF01613">
    <property type="entry name" value="Flavin_Reduct"/>
    <property type="match status" value="1"/>
</dbReference>
<dbReference type="PANTHER" id="PTHR33798">
    <property type="entry name" value="FLAVOPROTEIN OXYGENASE"/>
    <property type="match status" value="1"/>
</dbReference>
<dbReference type="Gene3D" id="2.30.110.10">
    <property type="entry name" value="Electron Transport, Fmn-binding Protein, Chain A"/>
    <property type="match status" value="1"/>
</dbReference>
<dbReference type="EMBL" id="CP001013">
    <property type="protein sequence ID" value="ACB32365.1"/>
    <property type="molecule type" value="Genomic_DNA"/>
</dbReference>
<name>B1Y618_LEPCP</name>
<dbReference type="PANTHER" id="PTHR33798:SF5">
    <property type="entry name" value="FLAVIN REDUCTASE LIKE DOMAIN-CONTAINING PROTEIN"/>
    <property type="match status" value="1"/>
</dbReference>
<comment type="similarity">
    <text evidence="4">Belongs to the flavoredoxin family.</text>
</comment>
<dbReference type="OrthoDB" id="9794638at2"/>
<dbReference type="GO" id="GO:0010181">
    <property type="term" value="F:FMN binding"/>
    <property type="evidence" value="ECO:0007669"/>
    <property type="project" value="InterPro"/>
</dbReference>
<feature type="domain" description="Flavin reductase like" evidence="5">
    <location>
        <begin position="19"/>
        <end position="174"/>
    </location>
</feature>
<keyword evidence="2" id="KW-0285">Flavoprotein</keyword>
<dbReference type="AlphaFoldDB" id="B1Y618"/>
<evidence type="ECO:0000313" key="6">
    <source>
        <dbReference type="EMBL" id="ACB32365.1"/>
    </source>
</evidence>
<dbReference type="SUPFAM" id="SSF50475">
    <property type="entry name" value="FMN-binding split barrel"/>
    <property type="match status" value="1"/>
</dbReference>
<organism evidence="6 7">
    <name type="scientific">Leptothrix cholodnii (strain ATCC 51168 / LMG 8142 / SP-6)</name>
    <name type="common">Leptothrix discophora (strain SP-6)</name>
    <dbReference type="NCBI Taxonomy" id="395495"/>
    <lineage>
        <taxon>Bacteria</taxon>
        <taxon>Pseudomonadati</taxon>
        <taxon>Pseudomonadota</taxon>
        <taxon>Betaproteobacteria</taxon>
        <taxon>Burkholderiales</taxon>
        <taxon>Sphaerotilaceae</taxon>
        <taxon>Leptothrix</taxon>
    </lineage>
</organism>
<dbReference type="eggNOG" id="COG1853">
    <property type="taxonomic scope" value="Bacteria"/>
</dbReference>
<dbReference type="InterPro" id="IPR002563">
    <property type="entry name" value="Flavin_Rdtase-like_dom"/>
</dbReference>
<dbReference type="InterPro" id="IPR012349">
    <property type="entry name" value="Split_barrel_FMN-bd"/>
</dbReference>
<dbReference type="Proteomes" id="UP000001693">
    <property type="component" value="Chromosome"/>
</dbReference>
<proteinExistence type="inferred from homology"/>
<evidence type="ECO:0000256" key="2">
    <source>
        <dbReference type="ARBA" id="ARBA00022630"/>
    </source>
</evidence>
<dbReference type="HOGENOM" id="CLU_059021_3_1_4"/>
<dbReference type="GO" id="GO:0016646">
    <property type="term" value="F:oxidoreductase activity, acting on the CH-NH group of donors, NAD or NADP as acceptor"/>
    <property type="evidence" value="ECO:0007669"/>
    <property type="project" value="UniProtKB-ARBA"/>
</dbReference>
<sequence length="210" mass="23176">MEIDFAELTAYQRYKLMASLIVPRPIALVTTLGANGVANAAPFSMFNMLGEDPPIVMLSINRLHDGRLKDTAANILASGEFVVHLCDEPLAAQMHACGESLPPQVSELAKVGLHAVPSQTVAPPRIAEAPVAFECVLHEKLETASRYIFIGRVQWLSVREGLVDRETWRVRLQDYHPVGRFGASFYVTTRDRFAIGDTQDPSRSTSIDEI</sequence>
<comment type="cofactor">
    <cofactor evidence="1">
        <name>FMN</name>
        <dbReference type="ChEBI" id="CHEBI:58210"/>
    </cofactor>
</comment>
<dbReference type="KEGG" id="lch:Lcho_0090"/>
<keyword evidence="7" id="KW-1185">Reference proteome</keyword>
<keyword evidence="3" id="KW-0288">FMN</keyword>
<evidence type="ECO:0000256" key="1">
    <source>
        <dbReference type="ARBA" id="ARBA00001917"/>
    </source>
</evidence>
<evidence type="ECO:0000256" key="4">
    <source>
        <dbReference type="ARBA" id="ARBA00038054"/>
    </source>
</evidence>
<reference evidence="6 7" key="1">
    <citation type="submission" date="2008-03" db="EMBL/GenBank/DDBJ databases">
        <title>Complete sequence of Leptothrix cholodnii SP-6.</title>
        <authorList>
            <consortium name="US DOE Joint Genome Institute"/>
            <person name="Copeland A."/>
            <person name="Lucas S."/>
            <person name="Lapidus A."/>
            <person name="Glavina del Rio T."/>
            <person name="Dalin E."/>
            <person name="Tice H."/>
            <person name="Bruce D."/>
            <person name="Goodwin L."/>
            <person name="Pitluck S."/>
            <person name="Chertkov O."/>
            <person name="Brettin T."/>
            <person name="Detter J.C."/>
            <person name="Han C."/>
            <person name="Kuske C.R."/>
            <person name="Schmutz J."/>
            <person name="Larimer F."/>
            <person name="Land M."/>
            <person name="Hauser L."/>
            <person name="Kyrpides N."/>
            <person name="Lykidis A."/>
            <person name="Emerson D."/>
            <person name="Richardson P."/>
        </authorList>
    </citation>
    <scope>NUCLEOTIDE SEQUENCE [LARGE SCALE GENOMIC DNA]</scope>
    <source>
        <strain evidence="7">ATCC 51168 / LMG 8142 / SP-6</strain>
    </source>
</reference>
<evidence type="ECO:0000259" key="5">
    <source>
        <dbReference type="SMART" id="SM00903"/>
    </source>
</evidence>
<dbReference type="RefSeq" id="WP_012345127.1">
    <property type="nucleotide sequence ID" value="NC_010524.1"/>
</dbReference>
<gene>
    <name evidence="6" type="ordered locus">Lcho_0090</name>
</gene>
<accession>B1Y618</accession>